<evidence type="ECO:0000259" key="7">
    <source>
        <dbReference type="Pfam" id="PF07195"/>
    </source>
</evidence>
<evidence type="ECO:0000313" key="9">
    <source>
        <dbReference type="Proteomes" id="UP000230956"/>
    </source>
</evidence>
<gene>
    <name evidence="8" type="ORF">COY37_11365</name>
</gene>
<dbReference type="GO" id="GO:0007155">
    <property type="term" value="P:cell adhesion"/>
    <property type="evidence" value="ECO:0007669"/>
    <property type="project" value="InterPro"/>
</dbReference>
<organism evidence="8 9">
    <name type="scientific">Candidatus Aquicultor secundus</name>
    <dbReference type="NCBI Taxonomy" id="1973895"/>
    <lineage>
        <taxon>Bacteria</taxon>
        <taxon>Bacillati</taxon>
        <taxon>Actinomycetota</taxon>
        <taxon>Candidatus Aquicultoria</taxon>
        <taxon>Candidatus Aquicultorales</taxon>
        <taxon>Candidatus Aquicultoraceae</taxon>
        <taxon>Candidatus Aquicultor</taxon>
    </lineage>
</organism>
<dbReference type="Pfam" id="PF07195">
    <property type="entry name" value="FliD_C"/>
    <property type="match status" value="1"/>
</dbReference>
<dbReference type="InterPro" id="IPR010809">
    <property type="entry name" value="FliD_C"/>
</dbReference>
<dbReference type="PANTHER" id="PTHR30288:SF0">
    <property type="entry name" value="FLAGELLAR HOOK-ASSOCIATED PROTEIN 2"/>
    <property type="match status" value="1"/>
</dbReference>
<evidence type="ECO:0000256" key="1">
    <source>
        <dbReference type="ARBA" id="ARBA00009764"/>
    </source>
</evidence>
<reference evidence="9" key="1">
    <citation type="submission" date="2017-09" db="EMBL/GenBank/DDBJ databases">
        <title>Depth-based differentiation of microbial function through sediment-hosted aquifers and enrichment of novel symbionts in the deep terrestrial subsurface.</title>
        <authorList>
            <person name="Probst A.J."/>
            <person name="Ladd B."/>
            <person name="Jarett J.K."/>
            <person name="Geller-Mcgrath D.E."/>
            <person name="Sieber C.M.K."/>
            <person name="Emerson J.B."/>
            <person name="Anantharaman K."/>
            <person name="Thomas B.C."/>
            <person name="Malmstrom R."/>
            <person name="Stieglmeier M."/>
            <person name="Klingl A."/>
            <person name="Woyke T."/>
            <person name="Ryan C.M."/>
            <person name="Banfield J.F."/>
        </authorList>
    </citation>
    <scope>NUCLEOTIDE SEQUENCE [LARGE SCALE GENOMIC DNA]</scope>
</reference>
<dbReference type="GO" id="GO:0009421">
    <property type="term" value="C:bacterial-type flagellum filament cap"/>
    <property type="evidence" value="ECO:0007669"/>
    <property type="project" value="InterPro"/>
</dbReference>
<dbReference type="AlphaFoldDB" id="A0A2M7T4W4"/>
<dbReference type="GO" id="GO:0009424">
    <property type="term" value="C:bacterial-type flagellum hook"/>
    <property type="evidence" value="ECO:0007669"/>
    <property type="project" value="UniProtKB-UniRule"/>
</dbReference>
<evidence type="ECO:0000256" key="5">
    <source>
        <dbReference type="RuleBase" id="RU362066"/>
    </source>
</evidence>
<comment type="subunit">
    <text evidence="2 5">Homopentamer.</text>
</comment>
<dbReference type="Proteomes" id="UP000230956">
    <property type="component" value="Unassembled WGS sequence"/>
</dbReference>
<evidence type="ECO:0000313" key="8">
    <source>
        <dbReference type="EMBL" id="PIZ34821.1"/>
    </source>
</evidence>
<feature type="domain" description="Flagellar hook-associated protein 2 N-terminal" evidence="6">
    <location>
        <begin position="10"/>
        <end position="106"/>
    </location>
</feature>
<comment type="caution">
    <text evidence="8">The sequence shown here is derived from an EMBL/GenBank/DDBJ whole genome shotgun (WGS) entry which is preliminary data.</text>
</comment>
<sequence length="469" mass="49287">MSITTSGIFSGINTDDVVAKLMQVESRPLVALQRKEADYQAKISGLGSLLSTITGLKSSLTALKDSSNLISMKAMSSDTNTFTAITTTGALAANHSIKVNNIASNQSIYSAAFANTTDAVADLSTYATQKLQIQVGSSAAVITVDSTNNTLSGIMSAINNAKIGVNASIVNDGTAGNRLVLTSTTPGAANRITVKADIDNNGIYEEAPLETNNTGLARLAFNPTYNPDGTVLGGIVNMTQSQAAKDASLVVDGLAITKSSNTISDVIAGVTINLVKDSAGSTLNLNVSQDNEAIRAKLTAFVTAYNSAMSSIKGLQGTKDKKGVLPADSTMDALANTLRNVISNTYSNSSLTLLGITHDKYGVVSLDSTTFDKAMTSGSQSVANVVNAMATSLDSTIDNYIKNVIPNKQDSYSKVTKSLAKAELDMQIRLSKTELDLKRKFNNLDRLMGQLQNQSNYMTQQLAALNKQG</sequence>
<proteinExistence type="inferred from homology"/>
<dbReference type="RefSeq" id="WP_286977623.1">
    <property type="nucleotide sequence ID" value="NZ_PFNG01000265.1"/>
</dbReference>
<dbReference type="EMBL" id="PFNG01000265">
    <property type="protein sequence ID" value="PIZ34821.1"/>
    <property type="molecule type" value="Genomic_DNA"/>
</dbReference>
<keyword evidence="3" id="KW-0175">Coiled coil</keyword>
<dbReference type="GO" id="GO:0071973">
    <property type="term" value="P:bacterial-type flagellum-dependent cell motility"/>
    <property type="evidence" value="ECO:0007669"/>
    <property type="project" value="TreeGrafter"/>
</dbReference>
<dbReference type="GO" id="GO:0005576">
    <property type="term" value="C:extracellular region"/>
    <property type="evidence" value="ECO:0007669"/>
    <property type="project" value="UniProtKB-SubCell"/>
</dbReference>
<evidence type="ECO:0000256" key="4">
    <source>
        <dbReference type="ARBA" id="ARBA00023143"/>
    </source>
</evidence>
<dbReference type="Pfam" id="PF02465">
    <property type="entry name" value="FliD_N"/>
    <property type="match status" value="1"/>
</dbReference>
<name>A0A2M7T4W4_9ACTN</name>
<dbReference type="InterPro" id="IPR003481">
    <property type="entry name" value="FliD_N"/>
</dbReference>
<comment type="similarity">
    <text evidence="1 5">Belongs to the FliD family.</text>
</comment>
<protein>
    <recommendedName>
        <fullName evidence="5">Flagellar hook-associated protein 2</fullName>
        <shortName evidence="5">HAP2</shortName>
    </recommendedName>
    <alternativeName>
        <fullName evidence="5">Flagellar cap protein</fullName>
    </alternativeName>
</protein>
<comment type="function">
    <text evidence="5">Required for morphogenesis and for the elongation of the flagellar filament by facilitating polymerization of the flagellin monomers at the tip of growing filament. Forms a capping structure, which prevents flagellin subunits (transported through the central channel of the flagellum) from leaking out without polymerization at the distal end.</text>
</comment>
<comment type="subcellular location">
    <subcellularLocation>
        <location evidence="5">Secreted</location>
    </subcellularLocation>
    <subcellularLocation>
        <location evidence="5">Bacterial flagellum</location>
    </subcellularLocation>
</comment>
<keyword evidence="4 5" id="KW-0975">Bacterial flagellum</keyword>
<dbReference type="PANTHER" id="PTHR30288">
    <property type="entry name" value="FLAGELLAR CAP/ASSEMBLY PROTEIN FLID"/>
    <property type="match status" value="1"/>
</dbReference>
<keyword evidence="5" id="KW-0964">Secreted</keyword>
<evidence type="ECO:0000259" key="6">
    <source>
        <dbReference type="Pfam" id="PF02465"/>
    </source>
</evidence>
<dbReference type="InterPro" id="IPR040026">
    <property type="entry name" value="FliD"/>
</dbReference>
<feature type="domain" description="Flagellar hook-associated protein 2 C-terminal" evidence="7">
    <location>
        <begin position="244"/>
        <end position="453"/>
    </location>
</feature>
<evidence type="ECO:0000256" key="2">
    <source>
        <dbReference type="ARBA" id="ARBA00011255"/>
    </source>
</evidence>
<evidence type="ECO:0000256" key="3">
    <source>
        <dbReference type="ARBA" id="ARBA00023054"/>
    </source>
</evidence>
<accession>A0A2M7T4W4</accession>